<sequence>MTTDDTPNLSRRRLLTRIGLAAGTAYVAPTLLHLTPARASDGSRGSGRARASYSRPSYSRPSFSRPSRRDRDRKDRQRYYERGGYEGPYRDRLTREERALDYLLETLTTR</sequence>
<protein>
    <recommendedName>
        <fullName evidence="4">Twin-arginine translocation signal domain-containing protein</fullName>
    </recommendedName>
</protein>
<proteinExistence type="predicted"/>
<evidence type="ECO:0000313" key="3">
    <source>
        <dbReference type="Proteomes" id="UP001597151"/>
    </source>
</evidence>
<accession>A0ABW3TBW0</accession>
<dbReference type="InterPro" id="IPR006311">
    <property type="entry name" value="TAT_signal"/>
</dbReference>
<feature type="compositionally biased region" description="Low complexity" evidence="1">
    <location>
        <begin position="36"/>
        <end position="65"/>
    </location>
</feature>
<reference evidence="3" key="1">
    <citation type="journal article" date="2019" name="Int. J. Syst. Evol. Microbiol.">
        <title>The Global Catalogue of Microorganisms (GCM) 10K type strain sequencing project: providing services to taxonomists for standard genome sequencing and annotation.</title>
        <authorList>
            <consortium name="The Broad Institute Genomics Platform"/>
            <consortium name="The Broad Institute Genome Sequencing Center for Infectious Disease"/>
            <person name="Wu L."/>
            <person name="Ma J."/>
        </authorList>
    </citation>
    <scope>NUCLEOTIDE SEQUENCE [LARGE SCALE GENOMIC DNA]</scope>
    <source>
        <strain evidence="3">CCUG 55328</strain>
    </source>
</reference>
<evidence type="ECO:0008006" key="4">
    <source>
        <dbReference type="Google" id="ProtNLM"/>
    </source>
</evidence>
<gene>
    <name evidence="2" type="ORF">ACFQ3C_03510</name>
</gene>
<organism evidence="2 3">
    <name type="scientific">Seohaeicola saemankumensis</name>
    <dbReference type="NCBI Taxonomy" id="481181"/>
    <lineage>
        <taxon>Bacteria</taxon>
        <taxon>Pseudomonadati</taxon>
        <taxon>Pseudomonadota</taxon>
        <taxon>Alphaproteobacteria</taxon>
        <taxon>Rhodobacterales</taxon>
        <taxon>Roseobacteraceae</taxon>
        <taxon>Seohaeicola</taxon>
    </lineage>
</organism>
<keyword evidence="3" id="KW-1185">Reference proteome</keyword>
<dbReference type="Proteomes" id="UP001597151">
    <property type="component" value="Unassembled WGS sequence"/>
</dbReference>
<dbReference type="PROSITE" id="PS51318">
    <property type="entry name" value="TAT"/>
    <property type="match status" value="1"/>
</dbReference>
<evidence type="ECO:0000256" key="1">
    <source>
        <dbReference type="SAM" id="MobiDB-lite"/>
    </source>
</evidence>
<feature type="region of interest" description="Disordered" evidence="1">
    <location>
        <begin position="35"/>
        <end position="92"/>
    </location>
</feature>
<evidence type="ECO:0000313" key="2">
    <source>
        <dbReference type="EMBL" id="MFD1193736.1"/>
    </source>
</evidence>
<comment type="caution">
    <text evidence="2">The sequence shown here is derived from an EMBL/GenBank/DDBJ whole genome shotgun (WGS) entry which is preliminary data.</text>
</comment>
<name>A0ABW3TBW0_9RHOB</name>
<feature type="compositionally biased region" description="Basic and acidic residues" evidence="1">
    <location>
        <begin position="67"/>
        <end position="92"/>
    </location>
</feature>
<dbReference type="RefSeq" id="WP_380789036.1">
    <property type="nucleotide sequence ID" value="NZ_JBHTKR010000001.1"/>
</dbReference>
<dbReference type="EMBL" id="JBHTKR010000001">
    <property type="protein sequence ID" value="MFD1193736.1"/>
    <property type="molecule type" value="Genomic_DNA"/>
</dbReference>